<accession>A0A8J3RNV1</accession>
<dbReference type="Proteomes" id="UP000616724">
    <property type="component" value="Unassembled WGS sequence"/>
</dbReference>
<gene>
    <name evidence="3" type="ORF">Plo01_48270</name>
</gene>
<keyword evidence="2" id="KW-0413">Isomerase</keyword>
<dbReference type="InterPro" id="IPR015942">
    <property type="entry name" value="Asp/Glu/hydantoin_racemase"/>
</dbReference>
<dbReference type="GO" id="GO:0047661">
    <property type="term" value="F:amino-acid racemase activity"/>
    <property type="evidence" value="ECO:0007669"/>
    <property type="project" value="InterPro"/>
</dbReference>
<dbReference type="Pfam" id="PF01177">
    <property type="entry name" value="Asp_Glu_race"/>
    <property type="match status" value="1"/>
</dbReference>
<evidence type="ECO:0000313" key="4">
    <source>
        <dbReference type="Proteomes" id="UP000616724"/>
    </source>
</evidence>
<dbReference type="PANTHER" id="PTHR21198:SF7">
    <property type="entry name" value="ASPARTATE-GLUTAMATE RACEMASE FAMILY"/>
    <property type="match status" value="1"/>
</dbReference>
<dbReference type="PANTHER" id="PTHR21198">
    <property type="entry name" value="GLUTAMATE RACEMASE"/>
    <property type="match status" value="1"/>
</dbReference>
<reference evidence="3 4" key="1">
    <citation type="submission" date="2021-01" db="EMBL/GenBank/DDBJ databases">
        <title>Whole genome shotgun sequence of Planobispora longispora NBRC 13918.</title>
        <authorList>
            <person name="Komaki H."/>
            <person name="Tamura T."/>
        </authorList>
    </citation>
    <scope>NUCLEOTIDE SEQUENCE [LARGE SCALE GENOMIC DNA]</scope>
    <source>
        <strain evidence="3 4">NBRC 13918</strain>
    </source>
</reference>
<evidence type="ECO:0000256" key="1">
    <source>
        <dbReference type="ARBA" id="ARBA00007847"/>
    </source>
</evidence>
<dbReference type="AlphaFoldDB" id="A0A8J3RNV1"/>
<organism evidence="3 4">
    <name type="scientific">Planobispora longispora</name>
    <dbReference type="NCBI Taxonomy" id="28887"/>
    <lineage>
        <taxon>Bacteria</taxon>
        <taxon>Bacillati</taxon>
        <taxon>Actinomycetota</taxon>
        <taxon>Actinomycetes</taxon>
        <taxon>Streptosporangiales</taxon>
        <taxon>Streptosporangiaceae</taxon>
        <taxon>Planobispora</taxon>
    </lineage>
</organism>
<comment type="caution">
    <text evidence="3">The sequence shown here is derived from an EMBL/GenBank/DDBJ whole genome shotgun (WGS) entry which is preliminary data.</text>
</comment>
<keyword evidence="4" id="KW-1185">Reference proteome</keyword>
<dbReference type="NCBIfam" id="TIGR00035">
    <property type="entry name" value="asp_race"/>
    <property type="match status" value="1"/>
</dbReference>
<evidence type="ECO:0000256" key="2">
    <source>
        <dbReference type="ARBA" id="ARBA00023235"/>
    </source>
</evidence>
<dbReference type="Gene3D" id="3.40.50.1860">
    <property type="match status" value="2"/>
</dbReference>
<dbReference type="InterPro" id="IPR001920">
    <property type="entry name" value="Asp/Glu_race"/>
</dbReference>
<name>A0A8J3RNV1_9ACTN</name>
<dbReference type="InterPro" id="IPR004380">
    <property type="entry name" value="Asp_race"/>
</dbReference>
<dbReference type="SUPFAM" id="SSF53681">
    <property type="entry name" value="Aspartate/glutamate racemase"/>
    <property type="match status" value="2"/>
</dbReference>
<protein>
    <submittedName>
        <fullName evidence="3">Aspartate racemase</fullName>
    </submittedName>
</protein>
<dbReference type="EMBL" id="BOOH01000039">
    <property type="protein sequence ID" value="GIH78398.1"/>
    <property type="molecule type" value="Genomic_DNA"/>
</dbReference>
<evidence type="ECO:0000313" key="3">
    <source>
        <dbReference type="EMBL" id="GIH78398.1"/>
    </source>
</evidence>
<proteinExistence type="inferred from homology"/>
<sequence>MGVDKGIQVYLWGRGSRQDFRMTRTIGLIGGMSWESSAEYYRLLNEEVRRRLGGHHCARSLMLTVDFAEVEAMQRAGDWAAAGRLLSRAARTLQEGGAELVLLCTNTMHRVAGEIEAAIEVPFVHIVDATAERIAGAGLTTVGLLGTRFTMEMDFYRDRMRGHGIDLIVPDEPGRTLVHDVIYRELTRNRVEDASRRAYREIIADLTARGAQGVILGCTEITLLIGPQDSAVPVFDSTRLHVERAVDLALAGTAKPSGPELSGSGLSGSGR</sequence>
<comment type="similarity">
    <text evidence="1">Belongs to the aspartate/glutamate racemases family.</text>
</comment>